<dbReference type="EMBL" id="JBBMQS010000010">
    <property type="protein sequence ID" value="MEM5498957.1"/>
    <property type="molecule type" value="Genomic_DNA"/>
</dbReference>
<name>A0ABU9SYL0_9ALTE</name>
<gene>
    <name evidence="2" type="ORF">WNY77_16215</name>
</gene>
<reference evidence="2 3" key="1">
    <citation type="submission" date="2024-03" db="EMBL/GenBank/DDBJ databases">
        <title>Community enrichment and isolation of bacterial strains for fucoidan degradation.</title>
        <authorList>
            <person name="Sichert A."/>
        </authorList>
    </citation>
    <scope>NUCLEOTIDE SEQUENCE [LARGE SCALE GENOMIC DNA]</scope>
    <source>
        <strain evidence="2 3">AS12</strain>
    </source>
</reference>
<dbReference type="RefSeq" id="WP_342882303.1">
    <property type="nucleotide sequence ID" value="NZ_JBBMQS010000010.1"/>
</dbReference>
<proteinExistence type="predicted"/>
<evidence type="ECO:0000313" key="2">
    <source>
        <dbReference type="EMBL" id="MEM5498957.1"/>
    </source>
</evidence>
<feature type="transmembrane region" description="Helical" evidence="1">
    <location>
        <begin position="159"/>
        <end position="188"/>
    </location>
</feature>
<evidence type="ECO:0000256" key="1">
    <source>
        <dbReference type="SAM" id="Phobius"/>
    </source>
</evidence>
<feature type="transmembrane region" description="Helical" evidence="1">
    <location>
        <begin position="133"/>
        <end position="153"/>
    </location>
</feature>
<sequence length="313" mass="34524">MQNKRSWRDHLSLAAKGMVMGAADAVPGVSGGTIAFITGIYEELIYSLKQCGPEALNVLFRQGFAAMWKHINGAFLLTLLMGIMLSIFTISRLVLYWLDAYPVMLWSFFFGLILAAIWSLIRHIESWDLKTIAFFLFGTLAAYLITMIPPSAIEPTKLFIFLSGMLAICAMILPGISGSFILLLLGMYTHILTAVKDLDIVTLALFAIGCVFGLLSFSRVLNWMFNSHKTLTLALLGGFMLGSLNKVWPWKLTLESTVNSHGKTIPLVQENILPGTFEVLTSQPSYLWYAIALSLFGAGAVLLLEKVGSTPRE</sequence>
<dbReference type="Pfam" id="PF04018">
    <property type="entry name" value="VCA0040-like"/>
    <property type="match status" value="1"/>
</dbReference>
<organism evidence="2 3">
    <name type="scientific">Paraglaciecola mesophila</name>
    <dbReference type="NCBI Taxonomy" id="197222"/>
    <lineage>
        <taxon>Bacteria</taxon>
        <taxon>Pseudomonadati</taxon>
        <taxon>Pseudomonadota</taxon>
        <taxon>Gammaproteobacteria</taxon>
        <taxon>Alteromonadales</taxon>
        <taxon>Alteromonadaceae</taxon>
        <taxon>Paraglaciecola</taxon>
    </lineage>
</organism>
<keyword evidence="1" id="KW-0812">Transmembrane</keyword>
<feature type="transmembrane region" description="Helical" evidence="1">
    <location>
        <begin position="286"/>
        <end position="304"/>
    </location>
</feature>
<keyword evidence="1" id="KW-1133">Transmembrane helix</keyword>
<feature type="transmembrane region" description="Helical" evidence="1">
    <location>
        <begin position="74"/>
        <end position="97"/>
    </location>
</feature>
<accession>A0ABU9SYL0</accession>
<dbReference type="InterPro" id="IPR007163">
    <property type="entry name" value="VCA0040-like"/>
</dbReference>
<keyword evidence="3" id="KW-1185">Reference proteome</keyword>
<keyword evidence="1" id="KW-0472">Membrane</keyword>
<dbReference type="PANTHER" id="PTHR37308">
    <property type="entry name" value="INTEGRAL MEMBRANE PROTEIN"/>
    <property type="match status" value="1"/>
</dbReference>
<feature type="transmembrane region" description="Helical" evidence="1">
    <location>
        <begin position="103"/>
        <end position="121"/>
    </location>
</feature>
<dbReference type="PANTHER" id="PTHR37308:SF1">
    <property type="entry name" value="POLYPRENYL-PHOSPHATE TRANSPORTER"/>
    <property type="match status" value="1"/>
</dbReference>
<protein>
    <submittedName>
        <fullName evidence="2">DUF368 domain-containing protein</fullName>
    </submittedName>
</protein>
<comment type="caution">
    <text evidence="2">The sequence shown here is derived from an EMBL/GenBank/DDBJ whole genome shotgun (WGS) entry which is preliminary data.</text>
</comment>
<feature type="transmembrane region" description="Helical" evidence="1">
    <location>
        <begin position="200"/>
        <end position="221"/>
    </location>
</feature>
<evidence type="ECO:0000313" key="3">
    <source>
        <dbReference type="Proteomes" id="UP001461163"/>
    </source>
</evidence>
<dbReference type="Proteomes" id="UP001461163">
    <property type="component" value="Unassembled WGS sequence"/>
</dbReference>